<proteinExistence type="predicted"/>
<evidence type="ECO:0000313" key="3">
    <source>
        <dbReference type="EMBL" id="KAK2598072.1"/>
    </source>
</evidence>
<comment type="caution">
    <text evidence="3">The sequence shown here is derived from an EMBL/GenBank/DDBJ whole genome shotgun (WGS) entry which is preliminary data.</text>
</comment>
<dbReference type="PANTHER" id="PTHR39601:SF1">
    <property type="entry name" value="CHORIOGENIN HMINOR"/>
    <property type="match status" value="1"/>
</dbReference>
<reference evidence="3" key="1">
    <citation type="submission" date="2023-06" db="EMBL/GenBank/DDBJ databases">
        <title>Conoideocrella luteorostrata (Hypocreales: Clavicipitaceae), a potential biocontrol fungus for elongate hemlock scale in United States Christmas tree production areas.</title>
        <authorList>
            <person name="Barrett H."/>
            <person name="Lovett B."/>
            <person name="Macias A.M."/>
            <person name="Stajich J.E."/>
            <person name="Kasson M.T."/>
        </authorList>
    </citation>
    <scope>NUCLEOTIDE SEQUENCE</scope>
    <source>
        <strain evidence="3">ARSEF 14590</strain>
    </source>
</reference>
<accession>A0AAJ0FYU0</accession>
<feature type="region of interest" description="Disordered" evidence="1">
    <location>
        <begin position="1"/>
        <end position="20"/>
    </location>
</feature>
<protein>
    <recommendedName>
        <fullName evidence="2">DUF8004 domain-containing protein</fullName>
    </recommendedName>
</protein>
<feature type="domain" description="DUF8004" evidence="2">
    <location>
        <begin position="208"/>
        <end position="298"/>
    </location>
</feature>
<organism evidence="3 4">
    <name type="scientific">Conoideocrella luteorostrata</name>
    <dbReference type="NCBI Taxonomy" id="1105319"/>
    <lineage>
        <taxon>Eukaryota</taxon>
        <taxon>Fungi</taxon>
        <taxon>Dikarya</taxon>
        <taxon>Ascomycota</taxon>
        <taxon>Pezizomycotina</taxon>
        <taxon>Sordariomycetes</taxon>
        <taxon>Hypocreomycetidae</taxon>
        <taxon>Hypocreales</taxon>
        <taxon>Clavicipitaceae</taxon>
        <taxon>Conoideocrella</taxon>
    </lineage>
</organism>
<dbReference type="Proteomes" id="UP001251528">
    <property type="component" value="Unassembled WGS sequence"/>
</dbReference>
<name>A0AAJ0FYU0_9HYPO</name>
<evidence type="ECO:0000313" key="4">
    <source>
        <dbReference type="Proteomes" id="UP001251528"/>
    </source>
</evidence>
<evidence type="ECO:0000256" key="1">
    <source>
        <dbReference type="SAM" id="MobiDB-lite"/>
    </source>
</evidence>
<keyword evidence="4" id="KW-1185">Reference proteome</keyword>
<dbReference type="InterPro" id="IPR058317">
    <property type="entry name" value="DUF8004"/>
</dbReference>
<gene>
    <name evidence="3" type="ORF">QQS21_005783</name>
</gene>
<dbReference type="PANTHER" id="PTHR39601">
    <property type="entry name" value="CHORIOGENIN HMINOR"/>
    <property type="match status" value="1"/>
</dbReference>
<dbReference type="EMBL" id="JASWJB010000100">
    <property type="protein sequence ID" value="KAK2598072.1"/>
    <property type="molecule type" value="Genomic_DNA"/>
</dbReference>
<evidence type="ECO:0000259" key="2">
    <source>
        <dbReference type="Pfam" id="PF26013"/>
    </source>
</evidence>
<sequence>MSLLQSSRTAVSKPSSRLSRRTYGSSTYLDATSSLVTSTSNLSLKKWDGAKRICTSWGNLEKDPELSMRNGNCLVYLHDYNDDQKRRHPERTVAFKLPFSLLLATKCCALIERCQVNFSTDVGSRPPRGPSEIQKWCRSNPKQTVELFIPAPQNANERQIRRHQLLMRNFFAWVLRRSLVGETLGDALVGLLECMHEFRSGEAIDNVADLSHFLDEEGYLCLAGQPDHALAILRLAETFHLKDLYLQALTHCVGMSDMLPRKLEFQHVSLATRNLIHESEDALTSRLKKTSDMLDNFLDEELSEAYMGISDGIRAHLERFRSFLLSYYSTKLGYYPPRLFDGPVCRSMALDFEALYNLLVDEGYSSAEAMPSVAAGGMCTLQLVQSFDSRNDFEPMKHPMPKLPHQDQEARSRRLSWLPRSAKQRADERQLGHVALVNASNWNGNVFQNSLVKAYRKFEEECAISARKADRNERTSLVDGRKVRWILIYAVHQTLRNATQRPPSVQDDSKASYVVSIARDTGVPWQDNKCPRPLQRSRTEPVLSRLIERPELDHPRPTIGKLEIKPDIDYFALTHKESASPSVHPRRASLPALDSQTVLPRTDSFREALSRSANIRRSLRKLKHGAPNPAPLAVSTAKPQYHEIVVHGYGNGTNDVHMKSNVVTASGRPSLLANRSGSTVSETGSSNISIVPSLASMVDTVDSSLNSPILPESPLEMSMKGRGGSHLDSSAVVYCPSPTDSSARKSNSFKRRSMGSAMDGYNYATKAFGQFVDQERRGVFASGRHGSLDLKRTGSVSQSRSMTFPIREDDIHEEPYILTNDSGDWTAMQAFLDGKVPDKVRGGSMDAYADLGGLTEAG</sequence>
<dbReference type="AlphaFoldDB" id="A0AAJ0FYU0"/>
<dbReference type="Pfam" id="PF26013">
    <property type="entry name" value="DUF8004"/>
    <property type="match status" value="1"/>
</dbReference>